<evidence type="ECO:0000256" key="1">
    <source>
        <dbReference type="SAM" id="MobiDB-lite"/>
    </source>
</evidence>
<reference evidence="2" key="1">
    <citation type="journal article" date="2021" name="Microorganisms">
        <title>Acidisoma silvae sp. nov. and Acidisomacellulosilytica sp. nov., Two Acidophilic Bacteria Isolated from Decaying Wood, Hydrolyzing Cellulose and Producing Poly-3-hydroxybutyrate.</title>
        <authorList>
            <person name="Mieszkin S."/>
            <person name="Pouder E."/>
            <person name="Uroz S."/>
            <person name="Simon-Colin C."/>
            <person name="Alain K."/>
        </authorList>
    </citation>
    <scope>NUCLEOTIDE SEQUENCE</scope>
    <source>
        <strain evidence="2">HW T2.11</strain>
    </source>
</reference>
<name>A0A963YY77_9PROT</name>
<comment type="caution">
    <text evidence="2">The sequence shown here is derived from an EMBL/GenBank/DDBJ whole genome shotgun (WGS) entry which is preliminary data.</text>
</comment>
<protein>
    <recommendedName>
        <fullName evidence="4">Transposase</fullName>
    </recommendedName>
</protein>
<reference evidence="2" key="2">
    <citation type="submission" date="2021-01" db="EMBL/GenBank/DDBJ databases">
        <authorList>
            <person name="Mieszkin S."/>
            <person name="Pouder E."/>
            <person name="Alain K."/>
        </authorList>
    </citation>
    <scope>NUCLEOTIDE SEQUENCE</scope>
    <source>
        <strain evidence="2">HW T2.11</strain>
    </source>
</reference>
<dbReference type="AlphaFoldDB" id="A0A963YY77"/>
<evidence type="ECO:0000313" key="2">
    <source>
        <dbReference type="EMBL" id="MCB8878420.1"/>
    </source>
</evidence>
<dbReference type="EMBL" id="JAESVB010000034">
    <property type="protein sequence ID" value="MCB8878420.1"/>
    <property type="molecule type" value="Genomic_DNA"/>
</dbReference>
<organism evidence="2 3">
    <name type="scientific">Acidisoma silvae</name>
    <dbReference type="NCBI Taxonomy" id="2802396"/>
    <lineage>
        <taxon>Bacteria</taxon>
        <taxon>Pseudomonadati</taxon>
        <taxon>Pseudomonadota</taxon>
        <taxon>Alphaproteobacteria</taxon>
        <taxon>Acetobacterales</taxon>
        <taxon>Acidocellaceae</taxon>
        <taxon>Acidisoma</taxon>
    </lineage>
</organism>
<feature type="region of interest" description="Disordered" evidence="1">
    <location>
        <begin position="61"/>
        <end position="132"/>
    </location>
</feature>
<sequence>TEGLAGKYVEVFDFGDGLVELRWQGQPLPYRVFEKDQRVIHASVVENKRLTEALAIARTLQARPLPAPKVKTSSEKEGYVSTGRKPGRGPDSPYRKSPAETASRRPKSKIPAVFGMTSPSARPGPKQPNGHS</sequence>
<keyword evidence="3" id="KW-1185">Reference proteome</keyword>
<evidence type="ECO:0008006" key="4">
    <source>
        <dbReference type="Google" id="ProtNLM"/>
    </source>
</evidence>
<feature type="non-terminal residue" evidence="2">
    <location>
        <position position="1"/>
    </location>
</feature>
<gene>
    <name evidence="2" type="ORF">ASILVAE211_24805</name>
</gene>
<proteinExistence type="predicted"/>
<dbReference type="Proteomes" id="UP000708298">
    <property type="component" value="Unassembled WGS sequence"/>
</dbReference>
<accession>A0A963YY77</accession>
<evidence type="ECO:0000313" key="3">
    <source>
        <dbReference type="Proteomes" id="UP000708298"/>
    </source>
</evidence>